<dbReference type="InterPro" id="IPR035979">
    <property type="entry name" value="RBD_domain_sf"/>
</dbReference>
<dbReference type="SMART" id="SM00360">
    <property type="entry name" value="RRM"/>
    <property type="match status" value="1"/>
</dbReference>
<dbReference type="PROSITE" id="PS50102">
    <property type="entry name" value="RRM"/>
    <property type="match status" value="1"/>
</dbReference>
<dbReference type="RefSeq" id="XP_009175794.1">
    <property type="nucleotide sequence ID" value="XM_009177530.1"/>
</dbReference>
<dbReference type="PANTHER" id="PTHR19965:SF82">
    <property type="entry name" value="THO COMPLEX SUBUNIT 4"/>
    <property type="match status" value="1"/>
</dbReference>
<accession>A0A074ZZ49</accession>
<dbReference type="KEGG" id="ovi:T265_15313"/>
<proteinExistence type="predicted"/>
<dbReference type="InterPro" id="IPR000504">
    <property type="entry name" value="RRM_dom"/>
</dbReference>
<feature type="non-terminal residue" evidence="5">
    <location>
        <position position="273"/>
    </location>
</feature>
<evidence type="ECO:0000313" key="6">
    <source>
        <dbReference type="Proteomes" id="UP000054324"/>
    </source>
</evidence>
<feature type="region of interest" description="Disordered" evidence="3">
    <location>
        <begin position="157"/>
        <end position="192"/>
    </location>
</feature>
<dbReference type="Proteomes" id="UP000054324">
    <property type="component" value="Unassembled WGS sequence"/>
</dbReference>
<dbReference type="Pfam" id="PF13865">
    <property type="entry name" value="FoP_duplication"/>
    <property type="match status" value="1"/>
</dbReference>
<dbReference type="OrthoDB" id="1049195at2759"/>
<keyword evidence="1 2" id="KW-0694">RNA-binding</keyword>
<reference evidence="5 6" key="1">
    <citation type="submission" date="2013-11" db="EMBL/GenBank/DDBJ databases">
        <title>Opisthorchis viverrini - life in the bile duct.</title>
        <authorList>
            <person name="Young N.D."/>
            <person name="Nagarajan N."/>
            <person name="Lin S.J."/>
            <person name="Korhonen P.K."/>
            <person name="Jex A.R."/>
            <person name="Hall R.S."/>
            <person name="Safavi-Hemami H."/>
            <person name="Kaewkong W."/>
            <person name="Bertrand D."/>
            <person name="Gao S."/>
            <person name="Seet Q."/>
            <person name="Wongkham S."/>
            <person name="Teh B.T."/>
            <person name="Wongkham C."/>
            <person name="Intapan P.M."/>
            <person name="Maleewong W."/>
            <person name="Yang X."/>
            <person name="Hu M."/>
            <person name="Wang Z."/>
            <person name="Hofmann A."/>
            <person name="Sternberg P.W."/>
            <person name="Tan P."/>
            <person name="Wang J."/>
            <person name="Gasser R.B."/>
        </authorList>
    </citation>
    <scope>NUCLEOTIDE SEQUENCE [LARGE SCALE GENOMIC DNA]</scope>
</reference>
<feature type="compositionally biased region" description="Basic residues" evidence="3">
    <location>
        <begin position="11"/>
        <end position="22"/>
    </location>
</feature>
<feature type="domain" description="RRM" evidence="4">
    <location>
        <begin position="70"/>
        <end position="147"/>
    </location>
</feature>
<dbReference type="PANTHER" id="PTHR19965">
    <property type="entry name" value="RNA AND EXPORT FACTOR BINDING PROTEIN"/>
    <property type="match status" value="1"/>
</dbReference>
<dbReference type="AlphaFoldDB" id="A0A074ZZ49"/>
<feature type="compositionally biased region" description="Basic residues" evidence="3">
    <location>
        <begin position="180"/>
        <end position="192"/>
    </location>
</feature>
<dbReference type="SMART" id="SM01218">
    <property type="entry name" value="FoP_duplication"/>
    <property type="match status" value="1"/>
</dbReference>
<feature type="compositionally biased region" description="Low complexity" evidence="3">
    <location>
        <begin position="167"/>
        <end position="178"/>
    </location>
</feature>
<dbReference type="STRING" id="6198.A0A074ZZ49"/>
<evidence type="ECO:0000313" key="5">
    <source>
        <dbReference type="EMBL" id="KER20464.1"/>
    </source>
</evidence>
<sequence length="273" mass="29545">MDLSLDDIIQRNRKQPRGRGRARGANPLRGVRRGGIARRSTGGGARVLPEKWQHDMFQGGRDGRQPSVSNKLHISNLDFGVSNDDINELFREFGAIRRAAVHYDRSGRSLGTAEVVFLNPLSATKARSHYNGVPLDGRPMVIQLVGAASTTESIRPRVTPPRRRVSVPRGRGSFSGRLSGRGRGRGRARRPVVTKEELDAELAAYNAKDASTVIELTAPALSSRFRLRTSGDAEAAAAGYAGVGIVLSERAEASLLDWIPVDSRICAVCLATS</sequence>
<dbReference type="InterPro" id="IPR025715">
    <property type="entry name" value="FoP_C"/>
</dbReference>
<dbReference type="CDD" id="cd12680">
    <property type="entry name" value="RRM_THOC4"/>
    <property type="match status" value="1"/>
</dbReference>
<dbReference type="SUPFAM" id="SSF54928">
    <property type="entry name" value="RNA-binding domain, RBD"/>
    <property type="match status" value="1"/>
</dbReference>
<protein>
    <recommendedName>
        <fullName evidence="4">RRM domain-containing protein</fullName>
    </recommendedName>
</protein>
<evidence type="ECO:0000256" key="3">
    <source>
        <dbReference type="SAM" id="MobiDB-lite"/>
    </source>
</evidence>
<dbReference type="Pfam" id="PF00076">
    <property type="entry name" value="RRM_1"/>
    <property type="match status" value="1"/>
</dbReference>
<evidence type="ECO:0000259" key="4">
    <source>
        <dbReference type="PROSITE" id="PS50102"/>
    </source>
</evidence>
<dbReference type="GeneID" id="20329478"/>
<dbReference type="InterPro" id="IPR012677">
    <property type="entry name" value="Nucleotide-bd_a/b_plait_sf"/>
</dbReference>
<dbReference type="CTD" id="20329478"/>
<organism evidence="5 6">
    <name type="scientific">Opisthorchis viverrini</name>
    <name type="common">Southeast Asian liver fluke</name>
    <dbReference type="NCBI Taxonomy" id="6198"/>
    <lineage>
        <taxon>Eukaryota</taxon>
        <taxon>Metazoa</taxon>
        <taxon>Spiralia</taxon>
        <taxon>Lophotrochozoa</taxon>
        <taxon>Platyhelminthes</taxon>
        <taxon>Trematoda</taxon>
        <taxon>Digenea</taxon>
        <taxon>Opisthorchiida</taxon>
        <taxon>Opisthorchiata</taxon>
        <taxon>Opisthorchiidae</taxon>
        <taxon>Opisthorchis</taxon>
    </lineage>
</organism>
<dbReference type="GO" id="GO:0006406">
    <property type="term" value="P:mRNA export from nucleus"/>
    <property type="evidence" value="ECO:0007669"/>
    <property type="project" value="TreeGrafter"/>
</dbReference>
<evidence type="ECO:0000256" key="2">
    <source>
        <dbReference type="PROSITE-ProRule" id="PRU00176"/>
    </source>
</evidence>
<name>A0A074ZZ49_OPIVI</name>
<dbReference type="GO" id="GO:0005634">
    <property type="term" value="C:nucleus"/>
    <property type="evidence" value="ECO:0007669"/>
    <property type="project" value="TreeGrafter"/>
</dbReference>
<dbReference type="InterPro" id="IPR051229">
    <property type="entry name" value="ALYREF_mRNA_export"/>
</dbReference>
<feature type="region of interest" description="Disordered" evidence="3">
    <location>
        <begin position="1"/>
        <end position="44"/>
    </location>
</feature>
<keyword evidence="6" id="KW-1185">Reference proteome</keyword>
<gene>
    <name evidence="5" type="ORF">T265_15313</name>
</gene>
<evidence type="ECO:0000256" key="1">
    <source>
        <dbReference type="ARBA" id="ARBA00022884"/>
    </source>
</evidence>
<dbReference type="GO" id="GO:0003729">
    <property type="term" value="F:mRNA binding"/>
    <property type="evidence" value="ECO:0007669"/>
    <property type="project" value="TreeGrafter"/>
</dbReference>
<dbReference type="EMBL" id="KL597055">
    <property type="protein sequence ID" value="KER20464.1"/>
    <property type="molecule type" value="Genomic_DNA"/>
</dbReference>
<dbReference type="Gene3D" id="3.30.70.330">
    <property type="match status" value="1"/>
</dbReference>